<dbReference type="Gene3D" id="3.40.50.880">
    <property type="match status" value="1"/>
</dbReference>
<reference evidence="2 3" key="1">
    <citation type="journal article" date="2018" name="Microbiome">
        <title>Fine metagenomic profile of the Mediterranean stratified and mixed water columns revealed by assembly and recruitment.</title>
        <authorList>
            <person name="Haro-Moreno J.M."/>
            <person name="Lopez-Perez M."/>
            <person name="De La Torre J.R."/>
            <person name="Picazo A."/>
            <person name="Camacho A."/>
            <person name="Rodriguez-Valera F."/>
        </authorList>
    </citation>
    <scope>NUCLEOTIDE SEQUENCE [LARGE SCALE GENOMIC DNA]</scope>
    <source>
        <strain evidence="2">MED-G50</strain>
    </source>
</reference>
<organism evidence="2 3">
    <name type="scientific">PS1 clade bacterium</name>
    <dbReference type="NCBI Taxonomy" id="2175152"/>
    <lineage>
        <taxon>Bacteria</taxon>
        <taxon>Pseudomonadati</taxon>
        <taxon>Pseudomonadota</taxon>
        <taxon>Alphaproteobacteria</taxon>
        <taxon>PS1 clade</taxon>
    </lineage>
</organism>
<dbReference type="Proteomes" id="UP000252289">
    <property type="component" value="Unassembled WGS sequence"/>
</dbReference>
<feature type="domain" description="ThuA-like" evidence="1">
    <location>
        <begin position="22"/>
        <end position="217"/>
    </location>
</feature>
<proteinExistence type="predicted"/>
<dbReference type="PANTHER" id="PTHR40469">
    <property type="entry name" value="SECRETED GLYCOSYL HYDROLASE"/>
    <property type="match status" value="1"/>
</dbReference>
<comment type="caution">
    <text evidence="2">The sequence shown here is derived from an EMBL/GenBank/DDBJ whole genome shotgun (WGS) entry which is preliminary data.</text>
</comment>
<dbReference type="Pfam" id="PF06283">
    <property type="entry name" value="ThuA"/>
    <property type="match status" value="1"/>
</dbReference>
<dbReference type="InterPro" id="IPR029010">
    <property type="entry name" value="ThuA-like"/>
</dbReference>
<evidence type="ECO:0000313" key="2">
    <source>
        <dbReference type="EMBL" id="RCL85056.1"/>
    </source>
</evidence>
<dbReference type="InterPro" id="IPR029062">
    <property type="entry name" value="Class_I_gatase-like"/>
</dbReference>
<gene>
    <name evidence="2" type="ORF">DBW64_02080</name>
</gene>
<evidence type="ECO:0000313" key="3">
    <source>
        <dbReference type="Proteomes" id="UP000252289"/>
    </source>
</evidence>
<dbReference type="AlphaFoldDB" id="A0A368EKB7"/>
<name>A0A368EKB7_9PROT</name>
<accession>A0A368EKB7</accession>
<dbReference type="SUPFAM" id="SSF52317">
    <property type="entry name" value="Class I glutamine amidotransferase-like"/>
    <property type="match status" value="1"/>
</dbReference>
<sequence length="256" mass="29184">MSDASEDQPKRIDCVLIAAGKYHDIDFARLELLKLLGEDMRFRVRVFEDYENLEALKAADCIVTYTCDVVPSLAAQEVLKEWLHAGGRWYALHGTNSILRMLDDGLWDAPRWAPAFMDLLGSQFISHPPIEPYKVTVTQPDHPLVKDVEAFETTDELYHLETHGDLDVLMEAACDQPGTGFAEADDAHGTHPVFYIKEHGEGAVLYLTLGHCRGHYDLQPALDWWPTVDRCAWDLPVFYKLLKRGMNWMIRENIQA</sequence>
<dbReference type="EMBL" id="QOQK01000005">
    <property type="protein sequence ID" value="RCL85056.1"/>
    <property type="molecule type" value="Genomic_DNA"/>
</dbReference>
<evidence type="ECO:0000259" key="1">
    <source>
        <dbReference type="Pfam" id="PF06283"/>
    </source>
</evidence>
<dbReference type="PANTHER" id="PTHR40469:SF2">
    <property type="entry name" value="GALACTOSE-BINDING DOMAIN-LIKE SUPERFAMILY PROTEIN"/>
    <property type="match status" value="1"/>
</dbReference>
<protein>
    <submittedName>
        <fullName evidence="2">ThuA domain-containing protein</fullName>
    </submittedName>
</protein>